<evidence type="ECO:0000313" key="2">
    <source>
        <dbReference type="Proteomes" id="UP001056120"/>
    </source>
</evidence>
<organism evidence="1 2">
    <name type="scientific">Smallanthus sonchifolius</name>
    <dbReference type="NCBI Taxonomy" id="185202"/>
    <lineage>
        <taxon>Eukaryota</taxon>
        <taxon>Viridiplantae</taxon>
        <taxon>Streptophyta</taxon>
        <taxon>Embryophyta</taxon>
        <taxon>Tracheophyta</taxon>
        <taxon>Spermatophyta</taxon>
        <taxon>Magnoliopsida</taxon>
        <taxon>eudicotyledons</taxon>
        <taxon>Gunneridae</taxon>
        <taxon>Pentapetalae</taxon>
        <taxon>asterids</taxon>
        <taxon>campanulids</taxon>
        <taxon>Asterales</taxon>
        <taxon>Asteraceae</taxon>
        <taxon>Asteroideae</taxon>
        <taxon>Heliantheae alliance</taxon>
        <taxon>Millerieae</taxon>
        <taxon>Smallanthus</taxon>
    </lineage>
</organism>
<proteinExistence type="predicted"/>
<gene>
    <name evidence="1" type="ORF">L1987_55060</name>
</gene>
<sequence>MGLNHPFQDEPSSNIFIVQGSNNIDESIHVRGNMSHGSCLNWTDETARLLITAISYIAEAESSELREEASSKRATSCNVVENPTLLDSINMPENKKEEAKKLLQSEQFLYREMCSFHHGNRMFLPHDWELRRSVFQNLANNCDERLKNQQGNHNEMGQKHNEGKVLRARWAETEEKSLEIQEQRLQFEKERFEWLCFNRNEDLKLEKMRLENESLKLENAKLAFELKRRHKFSDDGNH</sequence>
<comment type="caution">
    <text evidence="1">The sequence shown here is derived from an EMBL/GenBank/DDBJ whole genome shotgun (WGS) entry which is preliminary data.</text>
</comment>
<reference evidence="2" key="1">
    <citation type="journal article" date="2022" name="Mol. Ecol. Resour.">
        <title>The genomes of chicory, endive, great burdock and yacon provide insights into Asteraceae palaeo-polyploidization history and plant inulin production.</title>
        <authorList>
            <person name="Fan W."/>
            <person name="Wang S."/>
            <person name="Wang H."/>
            <person name="Wang A."/>
            <person name="Jiang F."/>
            <person name="Liu H."/>
            <person name="Zhao H."/>
            <person name="Xu D."/>
            <person name="Zhang Y."/>
        </authorList>
    </citation>
    <scope>NUCLEOTIDE SEQUENCE [LARGE SCALE GENOMIC DNA]</scope>
    <source>
        <strain evidence="2">cv. Yunnan</strain>
    </source>
</reference>
<dbReference type="Proteomes" id="UP001056120">
    <property type="component" value="Linkage Group LG18"/>
</dbReference>
<protein>
    <submittedName>
        <fullName evidence="1">Uncharacterized protein</fullName>
    </submittedName>
</protein>
<accession>A0ACB9E8K3</accession>
<dbReference type="EMBL" id="CM042035">
    <property type="protein sequence ID" value="KAI3755264.1"/>
    <property type="molecule type" value="Genomic_DNA"/>
</dbReference>
<keyword evidence="2" id="KW-1185">Reference proteome</keyword>
<name>A0ACB9E8K3_9ASTR</name>
<evidence type="ECO:0000313" key="1">
    <source>
        <dbReference type="EMBL" id="KAI3755264.1"/>
    </source>
</evidence>
<reference evidence="1 2" key="2">
    <citation type="journal article" date="2022" name="Mol. Ecol. Resour.">
        <title>The genomes of chicory, endive, great burdock and yacon provide insights into Asteraceae paleo-polyploidization history and plant inulin production.</title>
        <authorList>
            <person name="Fan W."/>
            <person name="Wang S."/>
            <person name="Wang H."/>
            <person name="Wang A."/>
            <person name="Jiang F."/>
            <person name="Liu H."/>
            <person name="Zhao H."/>
            <person name="Xu D."/>
            <person name="Zhang Y."/>
        </authorList>
    </citation>
    <scope>NUCLEOTIDE SEQUENCE [LARGE SCALE GENOMIC DNA]</scope>
    <source>
        <strain evidence="2">cv. Yunnan</strain>
        <tissue evidence="1">Leaves</tissue>
    </source>
</reference>